<keyword evidence="1" id="KW-1185">Reference proteome</keyword>
<dbReference type="GO" id="GO:0016491">
    <property type="term" value="F:oxidoreductase activity"/>
    <property type="evidence" value="ECO:0007669"/>
    <property type="project" value="InterPro"/>
</dbReference>
<reference evidence="2" key="1">
    <citation type="submission" date="2025-08" db="UniProtKB">
        <authorList>
            <consortium name="RefSeq"/>
        </authorList>
    </citation>
    <scope>IDENTIFICATION</scope>
</reference>
<evidence type="ECO:0000313" key="2">
    <source>
        <dbReference type="RefSeq" id="XP_025074783.1"/>
    </source>
</evidence>
<protein>
    <submittedName>
        <fullName evidence="2">Uncharacterized protein LOC105429852</fullName>
    </submittedName>
</protein>
<dbReference type="SUPFAM" id="SSF53720">
    <property type="entry name" value="ALDH-like"/>
    <property type="match status" value="1"/>
</dbReference>
<name>A0A8N1S9W9_9HYME</name>
<organism evidence="1 2">
    <name type="scientific">Pogonomyrmex barbatus</name>
    <name type="common">red harvester ant</name>
    <dbReference type="NCBI Taxonomy" id="144034"/>
    <lineage>
        <taxon>Eukaryota</taxon>
        <taxon>Metazoa</taxon>
        <taxon>Ecdysozoa</taxon>
        <taxon>Arthropoda</taxon>
        <taxon>Hexapoda</taxon>
        <taxon>Insecta</taxon>
        <taxon>Pterygota</taxon>
        <taxon>Neoptera</taxon>
        <taxon>Endopterygota</taxon>
        <taxon>Hymenoptera</taxon>
        <taxon>Apocrita</taxon>
        <taxon>Aculeata</taxon>
        <taxon>Formicoidea</taxon>
        <taxon>Formicidae</taxon>
        <taxon>Myrmicinae</taxon>
        <taxon>Pogonomyrmex</taxon>
    </lineage>
</organism>
<dbReference type="OrthoDB" id="7548642at2759"/>
<dbReference type="Proteomes" id="UP000504615">
    <property type="component" value="Unplaced"/>
</dbReference>
<dbReference type="InterPro" id="IPR016161">
    <property type="entry name" value="Ald_DH/histidinol_DH"/>
</dbReference>
<proteinExistence type="predicted"/>
<sequence length="197" mass="22658">MVFINSYMEFSGGKTFLPLIEIYFLKHLWLDNIFNTLCEGKSDMINLAEITNGMNLLNISETDYLIYHLFYDGMWQKPTQNTYWEHNDILWANATKSDIVRCYQSAKKGFEIWSAKSVKSRIEILSNLKTMLISLGKPLLAAIVERLINLPHICPSVIGMTCTFAFSQGAEVEVMNSRMPLGVITLKEKMKMFYLSD</sequence>
<dbReference type="Gene3D" id="3.40.605.10">
    <property type="entry name" value="Aldehyde Dehydrogenase, Chain A, domain 1"/>
    <property type="match status" value="1"/>
</dbReference>
<accession>A0A8N1S9W9</accession>
<dbReference type="AlphaFoldDB" id="A0A8N1S9W9"/>
<gene>
    <name evidence="2" type="primary">LOC105429852</name>
</gene>
<dbReference type="RefSeq" id="XP_025074783.1">
    <property type="nucleotide sequence ID" value="XM_025218998.1"/>
</dbReference>
<dbReference type="InterPro" id="IPR016162">
    <property type="entry name" value="Ald_DH_N"/>
</dbReference>
<evidence type="ECO:0000313" key="1">
    <source>
        <dbReference type="Proteomes" id="UP000504615"/>
    </source>
</evidence>
<dbReference type="GeneID" id="105429852"/>